<proteinExistence type="predicted"/>
<organism evidence="1 2">
    <name type="scientific">Agromyces agglutinans</name>
    <dbReference type="NCBI Taxonomy" id="2662258"/>
    <lineage>
        <taxon>Bacteria</taxon>
        <taxon>Bacillati</taxon>
        <taxon>Actinomycetota</taxon>
        <taxon>Actinomycetes</taxon>
        <taxon>Micrococcales</taxon>
        <taxon>Microbacteriaceae</taxon>
        <taxon>Agromyces</taxon>
    </lineage>
</organism>
<protein>
    <recommendedName>
        <fullName evidence="3">DUF3618 domain-containing protein</fullName>
    </recommendedName>
</protein>
<gene>
    <name evidence="1" type="ORF">GE115_11800</name>
</gene>
<sequence>MRPTREQLLAEERLAFTDRIIGLEEQVKELRRESISGPSEAVAVESNLAALQSSTTWKVGRVVMLPMRALRVIKRRVLR</sequence>
<dbReference type="EMBL" id="WJIF01000006">
    <property type="protein sequence ID" value="MRG60543.1"/>
    <property type="molecule type" value="Genomic_DNA"/>
</dbReference>
<dbReference type="Proteomes" id="UP000431080">
    <property type="component" value="Unassembled WGS sequence"/>
</dbReference>
<evidence type="ECO:0000313" key="1">
    <source>
        <dbReference type="EMBL" id="MRG60543.1"/>
    </source>
</evidence>
<reference evidence="1 2" key="1">
    <citation type="submission" date="2019-10" db="EMBL/GenBank/DDBJ databases">
        <authorList>
            <person name="Nie G."/>
            <person name="Ming H."/>
            <person name="Yi B."/>
        </authorList>
    </citation>
    <scope>NUCLEOTIDE SEQUENCE [LARGE SCALE GENOMIC DNA]</scope>
    <source>
        <strain evidence="1 2">CFH 90414</strain>
    </source>
</reference>
<name>A0A6I2FF64_9MICO</name>
<evidence type="ECO:0008006" key="3">
    <source>
        <dbReference type="Google" id="ProtNLM"/>
    </source>
</evidence>
<keyword evidence="2" id="KW-1185">Reference proteome</keyword>
<evidence type="ECO:0000313" key="2">
    <source>
        <dbReference type="Proteomes" id="UP000431080"/>
    </source>
</evidence>
<comment type="caution">
    <text evidence="1">The sequence shown here is derived from an EMBL/GenBank/DDBJ whole genome shotgun (WGS) entry which is preliminary data.</text>
</comment>
<dbReference type="AlphaFoldDB" id="A0A6I2FF64"/>
<accession>A0A6I2FF64</accession>